<proteinExistence type="predicted"/>
<evidence type="ECO:0000256" key="1">
    <source>
        <dbReference type="SAM" id="MobiDB-lite"/>
    </source>
</evidence>
<evidence type="ECO:0000313" key="4">
    <source>
        <dbReference type="Proteomes" id="UP000095751"/>
    </source>
</evidence>
<dbReference type="OrthoDB" id="10265862at2759"/>
<protein>
    <recommendedName>
        <fullName evidence="2">THIF-type NAD/FAD binding fold domain-containing protein</fullName>
    </recommendedName>
</protein>
<dbReference type="InterPro" id="IPR045886">
    <property type="entry name" value="ThiF/MoeB/HesA"/>
</dbReference>
<dbReference type="Proteomes" id="UP000095751">
    <property type="component" value="Unassembled WGS sequence"/>
</dbReference>
<dbReference type="AlphaFoldDB" id="A0A1E7FET0"/>
<dbReference type="Gene3D" id="3.40.50.720">
    <property type="entry name" value="NAD(P)-binding Rossmann-like Domain"/>
    <property type="match status" value="1"/>
</dbReference>
<evidence type="ECO:0000259" key="2">
    <source>
        <dbReference type="Pfam" id="PF00899"/>
    </source>
</evidence>
<gene>
    <name evidence="3" type="ORF">FRACYDRAFT_225801</name>
</gene>
<sequence length="484" mass="52862">MASSYPGKSLTLTGCFLAGVTSAARDQKSSSSTSSPSNTDSSSSSVTVPEHMRQEQLSRHALYFGNKNMDLIRSSNVCVIGLGGVGSHCAMMLARGGVEYLRLIDFDQVTLSSLNRHACATLKDVGISKVESVKKVCLELGLKDKNIDDRVEMYNTETGPSLLSTVTIPTKDGEDDSNQQKWDVVIDCIDDVPTKAALLAYCIKNKIRVLSCMGAGGKSDMTRLHISDLQTAAKDPLASKLRQTMKKNMKKTRAAEEAKADSSGGTGEKSNEKDYDDSYLEDMDQLTIIYSSEKTVAKLADFTDEQKAERDKSQFGAVDGMRIRVLPVLGPLPAIMGQSLAAMTLCELGKKPISQPVTGERVGRNVRHRVYQHLTSREHKIKTGKIVPFDNVSYTGTVEIDSDDVEYLYGVWRNRCAITGARLGCVLALARWDTSKPATSDNLVLMSSHALKDYDTLGKSSIKSSIQERIESRLAICRDLNCDA</sequence>
<feature type="region of interest" description="Disordered" evidence="1">
    <location>
        <begin position="25"/>
        <end position="51"/>
    </location>
</feature>
<dbReference type="SUPFAM" id="SSF69572">
    <property type="entry name" value="Activating enzymes of the ubiquitin-like proteins"/>
    <property type="match status" value="1"/>
</dbReference>
<dbReference type="KEGG" id="fcy:FRACYDRAFT_225801"/>
<dbReference type="GO" id="GO:0061503">
    <property type="term" value="F:tRNA threonylcarbamoyladenosine dehydratase"/>
    <property type="evidence" value="ECO:0007669"/>
    <property type="project" value="TreeGrafter"/>
</dbReference>
<dbReference type="InterPro" id="IPR000594">
    <property type="entry name" value="ThiF_NAD_FAD-bd"/>
</dbReference>
<organism evidence="3 4">
    <name type="scientific">Fragilariopsis cylindrus CCMP1102</name>
    <dbReference type="NCBI Taxonomy" id="635003"/>
    <lineage>
        <taxon>Eukaryota</taxon>
        <taxon>Sar</taxon>
        <taxon>Stramenopiles</taxon>
        <taxon>Ochrophyta</taxon>
        <taxon>Bacillariophyta</taxon>
        <taxon>Bacillariophyceae</taxon>
        <taxon>Bacillariophycidae</taxon>
        <taxon>Bacillariales</taxon>
        <taxon>Bacillariaceae</taxon>
        <taxon>Fragilariopsis</taxon>
    </lineage>
</organism>
<dbReference type="EMBL" id="KV784358">
    <property type="protein sequence ID" value="OEU16679.1"/>
    <property type="molecule type" value="Genomic_DNA"/>
</dbReference>
<accession>A0A1E7FET0</accession>
<feature type="compositionally biased region" description="Low complexity" evidence="1">
    <location>
        <begin position="29"/>
        <end position="45"/>
    </location>
</feature>
<name>A0A1E7FET0_9STRA</name>
<dbReference type="PANTHER" id="PTHR43267">
    <property type="entry name" value="TRNA THREONYLCARBAMOYLADENOSINE DEHYDRATASE"/>
    <property type="match status" value="1"/>
</dbReference>
<dbReference type="PANTHER" id="PTHR43267:SF2">
    <property type="entry name" value="TRNA THREONYLCARBAMOYLADENOSINE DEHYDRATASE 1-RELATED"/>
    <property type="match status" value="1"/>
</dbReference>
<evidence type="ECO:0000313" key="3">
    <source>
        <dbReference type="EMBL" id="OEU16679.1"/>
    </source>
</evidence>
<feature type="domain" description="THIF-type NAD/FAD binding fold" evidence="2">
    <location>
        <begin position="58"/>
        <end position="350"/>
    </location>
</feature>
<dbReference type="InterPro" id="IPR035985">
    <property type="entry name" value="Ubiquitin-activating_enz"/>
</dbReference>
<dbReference type="GO" id="GO:0008641">
    <property type="term" value="F:ubiquitin-like modifier activating enzyme activity"/>
    <property type="evidence" value="ECO:0007669"/>
    <property type="project" value="InterPro"/>
</dbReference>
<feature type="region of interest" description="Disordered" evidence="1">
    <location>
        <begin position="245"/>
        <end position="276"/>
    </location>
</feature>
<dbReference type="Pfam" id="PF00899">
    <property type="entry name" value="ThiF"/>
    <property type="match status" value="1"/>
</dbReference>
<reference evidence="3 4" key="1">
    <citation type="submission" date="2016-09" db="EMBL/GenBank/DDBJ databases">
        <title>Extensive genetic diversity and differential bi-allelic expression allows diatom success in the polar Southern Ocean.</title>
        <authorList>
            <consortium name="DOE Joint Genome Institute"/>
            <person name="Mock T."/>
            <person name="Otillar R.P."/>
            <person name="Strauss J."/>
            <person name="Dupont C."/>
            <person name="Frickenhaus S."/>
            <person name="Maumus F."/>
            <person name="Mcmullan M."/>
            <person name="Sanges R."/>
            <person name="Schmutz J."/>
            <person name="Toseland A."/>
            <person name="Valas R."/>
            <person name="Veluchamy A."/>
            <person name="Ward B.J."/>
            <person name="Allen A."/>
            <person name="Barry K."/>
            <person name="Falciatore A."/>
            <person name="Ferrante M."/>
            <person name="Fortunato A.E."/>
            <person name="Gloeckner G."/>
            <person name="Gruber A."/>
            <person name="Hipkin R."/>
            <person name="Janech M."/>
            <person name="Kroth P."/>
            <person name="Leese F."/>
            <person name="Lindquist E."/>
            <person name="Lyon B.R."/>
            <person name="Martin J."/>
            <person name="Mayer C."/>
            <person name="Parker M."/>
            <person name="Quesneville H."/>
            <person name="Raymond J."/>
            <person name="Uhlig C."/>
            <person name="Valentin K.U."/>
            <person name="Worden A.Z."/>
            <person name="Armbrust E.V."/>
            <person name="Bowler C."/>
            <person name="Green B."/>
            <person name="Moulton V."/>
            <person name="Van Oosterhout C."/>
            <person name="Grigoriev I."/>
        </authorList>
    </citation>
    <scope>NUCLEOTIDE SEQUENCE [LARGE SCALE GENOMIC DNA]</scope>
    <source>
        <strain evidence="3 4">CCMP1102</strain>
    </source>
</reference>
<dbReference type="InParanoid" id="A0A1E7FET0"/>
<dbReference type="GO" id="GO:0061504">
    <property type="term" value="P:cyclic threonylcarbamoyladenosine biosynthetic process"/>
    <property type="evidence" value="ECO:0007669"/>
    <property type="project" value="TreeGrafter"/>
</dbReference>
<keyword evidence="4" id="KW-1185">Reference proteome</keyword>